<evidence type="ECO:0000256" key="1">
    <source>
        <dbReference type="ARBA" id="ARBA00022490"/>
    </source>
</evidence>
<keyword evidence="2" id="KW-0808">Transferase</keyword>
<evidence type="ECO:0000259" key="8">
    <source>
        <dbReference type="Pfam" id="PF12804"/>
    </source>
</evidence>
<evidence type="ECO:0000256" key="7">
    <source>
        <dbReference type="ARBA" id="ARBA00023150"/>
    </source>
</evidence>
<reference evidence="9" key="1">
    <citation type="journal article" date="2014" name="Int. J. Syst. Evol. Microbiol.">
        <title>Complete genome sequence of Corynebacterium casei LMG S-19264T (=DSM 44701T), isolated from a smear-ripened cheese.</title>
        <authorList>
            <consortium name="US DOE Joint Genome Institute (JGI-PGF)"/>
            <person name="Walter F."/>
            <person name="Albersmeier A."/>
            <person name="Kalinowski J."/>
            <person name="Ruckert C."/>
        </authorList>
    </citation>
    <scope>NUCLEOTIDE SEQUENCE</scope>
    <source>
        <strain evidence="9">CGMCC 1.15448</strain>
    </source>
</reference>
<evidence type="ECO:0000256" key="2">
    <source>
        <dbReference type="ARBA" id="ARBA00022679"/>
    </source>
</evidence>
<evidence type="ECO:0000256" key="6">
    <source>
        <dbReference type="ARBA" id="ARBA00023134"/>
    </source>
</evidence>
<dbReference type="GO" id="GO:0046872">
    <property type="term" value="F:metal ion binding"/>
    <property type="evidence" value="ECO:0007669"/>
    <property type="project" value="UniProtKB-KW"/>
</dbReference>
<evidence type="ECO:0000313" key="10">
    <source>
        <dbReference type="Proteomes" id="UP000607559"/>
    </source>
</evidence>
<evidence type="ECO:0000256" key="4">
    <source>
        <dbReference type="ARBA" id="ARBA00022741"/>
    </source>
</evidence>
<keyword evidence="1" id="KW-0963">Cytoplasm</keyword>
<dbReference type="RefSeq" id="WP_188928892.1">
    <property type="nucleotide sequence ID" value="NZ_BMJC01000001.1"/>
</dbReference>
<dbReference type="Proteomes" id="UP000607559">
    <property type="component" value="Unassembled WGS sequence"/>
</dbReference>
<evidence type="ECO:0000256" key="3">
    <source>
        <dbReference type="ARBA" id="ARBA00022723"/>
    </source>
</evidence>
<keyword evidence="3" id="KW-0479">Metal-binding</keyword>
<dbReference type="PANTHER" id="PTHR19136">
    <property type="entry name" value="MOLYBDENUM COFACTOR GUANYLYLTRANSFERASE"/>
    <property type="match status" value="1"/>
</dbReference>
<feature type="domain" description="MobA-like NTP transferase" evidence="8">
    <location>
        <begin position="9"/>
        <end position="163"/>
    </location>
</feature>
<keyword evidence="7" id="KW-0501">Molybdenum cofactor biosynthesis</keyword>
<dbReference type="EMBL" id="BMJC01000001">
    <property type="protein sequence ID" value="GGA87693.1"/>
    <property type="molecule type" value="Genomic_DNA"/>
</dbReference>
<name>A0A8J2U959_9BACT</name>
<dbReference type="GO" id="GO:0005525">
    <property type="term" value="F:GTP binding"/>
    <property type="evidence" value="ECO:0007669"/>
    <property type="project" value="UniProtKB-KW"/>
</dbReference>
<dbReference type="SUPFAM" id="SSF53448">
    <property type="entry name" value="Nucleotide-diphospho-sugar transferases"/>
    <property type="match status" value="1"/>
</dbReference>
<proteinExistence type="predicted"/>
<dbReference type="AlphaFoldDB" id="A0A8J2U959"/>
<keyword evidence="10" id="KW-1185">Reference proteome</keyword>
<keyword evidence="6" id="KW-0342">GTP-binding</keyword>
<protein>
    <recommendedName>
        <fullName evidence="8">MobA-like NTP transferase domain-containing protein</fullName>
    </recommendedName>
</protein>
<dbReference type="GO" id="GO:0016779">
    <property type="term" value="F:nucleotidyltransferase activity"/>
    <property type="evidence" value="ECO:0007669"/>
    <property type="project" value="UniProtKB-ARBA"/>
</dbReference>
<gene>
    <name evidence="9" type="ORF">GCM10011511_08580</name>
</gene>
<dbReference type="CDD" id="cd02503">
    <property type="entry name" value="MobA"/>
    <property type="match status" value="1"/>
</dbReference>
<dbReference type="GO" id="GO:0006777">
    <property type="term" value="P:Mo-molybdopterin cofactor biosynthetic process"/>
    <property type="evidence" value="ECO:0007669"/>
    <property type="project" value="UniProtKB-KW"/>
</dbReference>
<evidence type="ECO:0000256" key="5">
    <source>
        <dbReference type="ARBA" id="ARBA00022842"/>
    </source>
</evidence>
<dbReference type="InterPro" id="IPR029044">
    <property type="entry name" value="Nucleotide-diphossugar_trans"/>
</dbReference>
<reference evidence="9" key="2">
    <citation type="submission" date="2020-09" db="EMBL/GenBank/DDBJ databases">
        <authorList>
            <person name="Sun Q."/>
            <person name="Zhou Y."/>
        </authorList>
    </citation>
    <scope>NUCLEOTIDE SEQUENCE</scope>
    <source>
        <strain evidence="9">CGMCC 1.15448</strain>
    </source>
</reference>
<comment type="caution">
    <text evidence="9">The sequence shown here is derived from an EMBL/GenBank/DDBJ whole genome shotgun (WGS) entry which is preliminary data.</text>
</comment>
<dbReference type="Pfam" id="PF12804">
    <property type="entry name" value="NTP_transf_3"/>
    <property type="match status" value="1"/>
</dbReference>
<dbReference type="InterPro" id="IPR013482">
    <property type="entry name" value="Molybde_CF_guanTrfase"/>
</dbReference>
<dbReference type="Gene3D" id="3.90.550.10">
    <property type="entry name" value="Spore Coat Polysaccharide Biosynthesis Protein SpsA, Chain A"/>
    <property type="match status" value="1"/>
</dbReference>
<dbReference type="InterPro" id="IPR025877">
    <property type="entry name" value="MobA-like_NTP_Trfase"/>
</dbReference>
<accession>A0A8J2U959</accession>
<sequence>MIPAGNLLGVVLSGGESRRMGRDKGLLNTDGKPWALSMGDKLAHHQLPVVYSINKGQLPAYSAILSADSLIVDMDESQGPLNGLLSVHRQFPRHDLLLVACDMQDLDERTIMGLIAAYRIEEADCYAYEVEGYLQPFCAIYTAMALARADATMRMDSLQAVLRSGNLRRLPGEPAAFRNYNSL</sequence>
<dbReference type="PANTHER" id="PTHR19136:SF81">
    <property type="entry name" value="MOLYBDENUM COFACTOR GUANYLYLTRANSFERASE"/>
    <property type="match status" value="1"/>
</dbReference>
<organism evidence="9 10">
    <name type="scientific">Puia dinghuensis</name>
    <dbReference type="NCBI Taxonomy" id="1792502"/>
    <lineage>
        <taxon>Bacteria</taxon>
        <taxon>Pseudomonadati</taxon>
        <taxon>Bacteroidota</taxon>
        <taxon>Chitinophagia</taxon>
        <taxon>Chitinophagales</taxon>
        <taxon>Chitinophagaceae</taxon>
        <taxon>Puia</taxon>
    </lineage>
</organism>
<keyword evidence="5" id="KW-0460">Magnesium</keyword>
<keyword evidence="4" id="KW-0547">Nucleotide-binding</keyword>
<evidence type="ECO:0000313" key="9">
    <source>
        <dbReference type="EMBL" id="GGA87693.1"/>
    </source>
</evidence>